<feature type="domain" description="PLAT" evidence="3">
    <location>
        <begin position="22"/>
        <end position="150"/>
    </location>
</feature>
<reference evidence="4" key="1">
    <citation type="submission" date="2021-02" db="EMBL/GenBank/DDBJ databases">
        <authorList>
            <person name="Nowell W R."/>
        </authorList>
    </citation>
    <scope>NUCLEOTIDE SEQUENCE</scope>
</reference>
<feature type="region of interest" description="Disordered" evidence="2">
    <location>
        <begin position="876"/>
        <end position="900"/>
    </location>
</feature>
<feature type="domain" description="PLAT" evidence="3">
    <location>
        <begin position="742"/>
        <end position="861"/>
    </location>
</feature>
<evidence type="ECO:0000256" key="2">
    <source>
        <dbReference type="SAM" id="MobiDB-lite"/>
    </source>
</evidence>
<evidence type="ECO:0000313" key="5">
    <source>
        <dbReference type="Proteomes" id="UP000663855"/>
    </source>
</evidence>
<dbReference type="InterPro" id="IPR052970">
    <property type="entry name" value="Inner_ear_hair_cell_LOXHD"/>
</dbReference>
<protein>
    <recommendedName>
        <fullName evidence="3">PLAT domain-containing protein</fullName>
    </recommendedName>
</protein>
<feature type="compositionally biased region" description="Basic and acidic residues" evidence="2">
    <location>
        <begin position="889"/>
        <end position="900"/>
    </location>
</feature>
<feature type="domain" description="PLAT" evidence="3">
    <location>
        <begin position="2043"/>
        <end position="2164"/>
    </location>
</feature>
<gene>
    <name evidence="4" type="ORF">CJN711_LOCUS20807</name>
</gene>
<feature type="domain" description="PLAT" evidence="3">
    <location>
        <begin position="1084"/>
        <end position="1208"/>
    </location>
</feature>
<feature type="domain" description="PLAT" evidence="3">
    <location>
        <begin position="1743"/>
        <end position="1862"/>
    </location>
</feature>
<feature type="domain" description="PLAT" evidence="3">
    <location>
        <begin position="908"/>
        <end position="1033"/>
    </location>
</feature>
<feature type="domain" description="PLAT" evidence="3">
    <location>
        <begin position="568"/>
        <end position="691"/>
    </location>
</feature>
<comment type="caution">
    <text evidence="4">The sequence shown here is derived from an EMBL/GenBank/DDBJ whole genome shotgun (WGS) entry which is preliminary data.</text>
</comment>
<dbReference type="Proteomes" id="UP000663855">
    <property type="component" value="Unassembled WGS sequence"/>
</dbReference>
<dbReference type="InterPro" id="IPR001024">
    <property type="entry name" value="PLAT/LH2_dom"/>
</dbReference>
<organism evidence="4 5">
    <name type="scientific">Rotaria magnacalcarata</name>
    <dbReference type="NCBI Taxonomy" id="392030"/>
    <lineage>
        <taxon>Eukaryota</taxon>
        <taxon>Metazoa</taxon>
        <taxon>Spiralia</taxon>
        <taxon>Gnathifera</taxon>
        <taxon>Rotifera</taxon>
        <taxon>Eurotatoria</taxon>
        <taxon>Bdelloidea</taxon>
        <taxon>Philodinida</taxon>
        <taxon>Philodinidae</taxon>
        <taxon>Rotaria</taxon>
    </lineage>
</organism>
<name>A0A815J6I0_9BILA</name>
<feature type="domain" description="PLAT" evidence="3">
    <location>
        <begin position="1418"/>
        <end position="1543"/>
    </location>
</feature>
<feature type="domain" description="PLAT" evidence="3">
    <location>
        <begin position="421"/>
        <end position="544"/>
    </location>
</feature>
<dbReference type="PROSITE" id="PS50095">
    <property type="entry name" value="PLAT"/>
    <property type="match status" value="13"/>
</dbReference>
<sequence length="2175" mass="251378">MSSAIVLSSKSSTKTSTVLSTRQFLVRTKTSSSDINSHENAIILRILDDMHHASEEIILRKSESQSESVENKNIDIFHVRIQQELGETIRKLKLQTKNASNSPSKDDENKRIFLKWIELTDLSTKRKFCFPVNDYLPSSSGDALELTEVHQDSTCDDNYQKEASKKYSNVENNKREKQMINNQPDDYLQSIYSTMNTSEFDINNGNKLANANTKQFTTTEEKLKYAKLYDIRTKTAHQGFLGIKSLVKANVFVKLYDIHQQTSESIPLTMSRLHQRPFRSNQTDQFQVGTNIKLDSLKKVEMWHDGKKGTRLHCDTLEITDQSNGQIYCFQINEYLENNTKLILTDYDNCRCLDIHLEHQNLSTENTTTYENKEDDASVLSNKAKIGSQSLKTTEQKTLSLSVSHSAITSLTRSNGNLNQILFKVRAKVGHKRLLPMALSGTDAKVYIRMHEGENITDDILLNNSLTHNNDFESGHIDVFEIDVPQYINSPDRIEIFHSGEKHDGLYLTWIEIMNMKTLERKCFPVNRWLDLNEGDNRTHIMLEKFTVNESCEENEYYEHNSHDQYKTEYTIRTKTSMKQAMNNSDVYANIYLKIYNDKNKHTEDMLLNNTKHQTTPFRTGKIDKFEIGSIRLMDDTIDKIELWHDNTSNFDWLCEWIEIKNKKTGTIKCFAVNRLLSRKASDGAIKIVLTIHSHYPCDRIARELHVLANEVAIQDRHDYVDKIKYTPQRYHHSPNKTEFIKKYIVTTKTGNSILSETNHRVFIRLYDNQNCQSENILLEQTVTNRIPFQKHALDEFHTGTLNNLLDLQKVHLWHTSEKKEEWNVEWLQIEDIDTNRLYCFPVNAWLKSNLKDKETHVVLTEFTINQPCSRISNQKDQENLPRLPVTYDRADDDNKNERKNPLVEFKRSYHVETKTGTKGFLGLSPTGTNAKVFIKIHDNNGQISEAIELKKSISHKNKFKRGQTDEFDVGSSQSLDGIDKLELWHDNTGTGHEWFTDYVAVVDNKTGEEACFFIFDYLNKKNGGIEEKHLILNKQAVDNRPCREHNFDATESTIQETKVTENPPTPFTQTYCVKTKTGILAHMKRILITHTGPTGYFGMNGADTNTDVFIRIHDNNAKASEPLQLKQSLTHQNKFQKNQTDQFDVGTRKSLDGIKKLELWLENDKNNQLQLDYVEIIDNKTGHIYCFLVNTILDKNSGTNTTHVSLENPLENVSCSVEFNKIEQVNNPIKTNITHSKKNDKTERNFTIRTKTGNSVEAGSTTSIHIQLFDDRDQKSEDIRLKRKDHDKHNFEPGAIDEFQVTSLQSLSNKLIGIRVKHNADKYQGWYAEWIEIIDDDNHQTYCFLIQRWFDKAENDKQTNIYFSDFSYVPCDSILDAMPNSGYRSMAIVRKTPTSTKSSLTSPSRNSDRTLFTSFQNIYHIRTKTRKKGFLNRSPTKAKAKVFVRFIDKNGDVSENLQLHDSTDHQHKFKSGQIDEFDIATSKQLNDIDQLELWTNEKNSSHEWFLEYVQVTDNKTGNVLCFPIDQHLNYKNSGIEENPLKLKRATNEQFCQETVEDNNENELQEQNSSSNVNISNVSSKYKTKFSVITKTGHTGFSTLSPVGAHIPVFIRIHDAKGKLSEAIRLQNSTKHTNEFAKNQTDHFDIQPNELLEGVSRVELWHESGKCIGWQIEYIQVVDNQTDTSYCFRVNTSLDKNCGSKQIPILLENPLINQPCKEQVETIEQHHSYASVSKKLKSDKSSRNYTIRTKTGNHASAGSTTPIHIQLIDIYDKKSKDIRLKKKDMKGHHFAPDAIDEFKITLPESLFALKAVKLSLDADKYQGWYGEWISITDENNQETYCFPIQRWLDKGENDHKTHVTLYQQSTIPCDQLSNSILIPSSTVKNEHNEQSRDNEENMSSSDFQVRLKTADKSLQSKIGHDANIYLNIYDANNKQIGNSIRLQNSKTHKIPFQRHHTDEFDLTIPIVKINEIDRIDLYHDGQNDGWFCDFVEIKNHQTNETRCFSVHQWLDKVSDDRIQFSMTNYQNVPCDDKRNIKKILNYEYYTVRIKTNTTNLTLNSSVNVFLKLFGKSHQTEQIQLDKTIDNKQAFQRNNSIDTFEIRTLTQLNSLEKIEFFYEFPSNNRKLSLEWLEITNLSNGTISCFPANRILTSSNINQGTQQVLTLNESNSRPCSN</sequence>
<evidence type="ECO:0000256" key="1">
    <source>
        <dbReference type="PROSITE-ProRule" id="PRU00152"/>
    </source>
</evidence>
<feature type="domain" description="PLAT" evidence="3">
    <location>
        <begin position="1584"/>
        <end position="1708"/>
    </location>
</feature>
<evidence type="ECO:0000259" key="3">
    <source>
        <dbReference type="PROSITE" id="PS50095"/>
    </source>
</evidence>
<evidence type="ECO:0000313" key="4">
    <source>
        <dbReference type="EMBL" id="CAF1378225.1"/>
    </source>
</evidence>
<dbReference type="PANTHER" id="PTHR45901:SF3">
    <property type="entry name" value="LIPOXYGENASE HOMOLOGY DOMAIN-CONTAINING PROTEIN 1"/>
    <property type="match status" value="1"/>
</dbReference>
<feature type="region of interest" description="Disordered" evidence="2">
    <location>
        <begin position="1881"/>
        <end position="1901"/>
    </location>
</feature>
<dbReference type="SUPFAM" id="SSF49723">
    <property type="entry name" value="Lipase/lipooxygenase domain (PLAT/LH2 domain)"/>
    <property type="match status" value="12"/>
</dbReference>
<accession>A0A815J6I0</accession>
<dbReference type="Gene3D" id="2.60.60.20">
    <property type="entry name" value="PLAT/LH2 domain"/>
    <property type="match status" value="13"/>
</dbReference>
<dbReference type="PANTHER" id="PTHR45901">
    <property type="entry name" value="PROTEIN CBG12474"/>
    <property type="match status" value="1"/>
</dbReference>
<feature type="domain" description="PLAT" evidence="3">
    <location>
        <begin position="1901"/>
        <end position="2024"/>
    </location>
</feature>
<feature type="domain" description="PLAT" evidence="3">
    <location>
        <begin position="227"/>
        <end position="350"/>
    </location>
</feature>
<feature type="compositionally biased region" description="Basic and acidic residues" evidence="2">
    <location>
        <begin position="1884"/>
        <end position="1895"/>
    </location>
</feature>
<dbReference type="EMBL" id="CAJNOV010009770">
    <property type="protein sequence ID" value="CAF1378225.1"/>
    <property type="molecule type" value="Genomic_DNA"/>
</dbReference>
<dbReference type="Pfam" id="PF01477">
    <property type="entry name" value="PLAT"/>
    <property type="match status" value="11"/>
</dbReference>
<dbReference type="InterPro" id="IPR036392">
    <property type="entry name" value="PLAT/LH2_dom_sf"/>
</dbReference>
<feature type="domain" description="PLAT" evidence="3">
    <location>
        <begin position="1245"/>
        <end position="1365"/>
    </location>
</feature>
<comment type="caution">
    <text evidence="1">Lacks conserved residue(s) required for the propagation of feature annotation.</text>
</comment>
<proteinExistence type="predicted"/>